<dbReference type="STRING" id="985054.SAMN05444358_10871"/>
<accession>A0A1H3DFB8</accession>
<name>A0A1H3DFB8_9RHOB</name>
<dbReference type="Pfam" id="PF06527">
    <property type="entry name" value="TniQ"/>
    <property type="match status" value="1"/>
</dbReference>
<feature type="domain" description="TniQ" evidence="1">
    <location>
        <begin position="5"/>
        <end position="138"/>
    </location>
</feature>
<dbReference type="EMBL" id="FNNP01000008">
    <property type="protein sequence ID" value="SDX64379.1"/>
    <property type="molecule type" value="Genomic_DNA"/>
</dbReference>
<keyword evidence="3" id="KW-1185">Reference proteome</keyword>
<evidence type="ECO:0000313" key="3">
    <source>
        <dbReference type="Proteomes" id="UP000183400"/>
    </source>
</evidence>
<dbReference type="Proteomes" id="UP000183400">
    <property type="component" value="Unassembled WGS sequence"/>
</dbReference>
<sequence>MQVLPILVPLMPGETPASFASRLAWANGLSFASEFCTDQGFTLQAIADGDERALSILARLGGVELAQLMRGVVCKVSTGQYRLAGQLIEKRWITRRRLRFCPECVADDISADTGGGAAQKCAWHVPSIGTCLHHQVRLYDDDSYSHSRGPHDFAGRIRDLNLGTDQLRELVAAQVSTGLEDYLTRRLAGEQQGTWLDNIGFGAVALGAEIFGVVDLFGIDAKLKHLSDNEKRRAGARGFEFLSEGEKGLFRLLRRLHREAGSPISLSRRNYGCLFSWLEQSHAEQYEPLRDLVRKFFVETYPIGKGELVLGKPCATRRVHSVETLRRDLGLGRRQTIELLGANGFLRPDPQAGNSAKGVVRDAQALAPLVKSFTRAICQVAAQKKINAPRAQFGALVAGGIIRPIAGSPVGRPYYDEGQLDAFLASIAPCATVAKADGLVGIQSVCRKAVAGAVDVVRLIQNGELKTVVRDIEQDGYLSVLLDPAEVAEALRLIRPDGYLRSTLAEFFGINASAVRYLVDKRYLELVRARHPISRKSVQVVPYGAVDQFLQRYIPGKHYAEFRGGSTRKVSDQLIKERVPFIQMPEECSGRIFRRSEVTSGVEELANRLPFSHDEIAWPEL</sequence>
<dbReference type="InterPro" id="IPR009492">
    <property type="entry name" value="TniQ"/>
</dbReference>
<dbReference type="OrthoDB" id="7595282at2"/>
<organism evidence="2 3">
    <name type="scientific">Ruegeria halocynthiae</name>
    <dbReference type="NCBI Taxonomy" id="985054"/>
    <lineage>
        <taxon>Bacteria</taxon>
        <taxon>Pseudomonadati</taxon>
        <taxon>Pseudomonadota</taxon>
        <taxon>Alphaproteobacteria</taxon>
        <taxon>Rhodobacterales</taxon>
        <taxon>Roseobacteraceae</taxon>
        <taxon>Ruegeria</taxon>
    </lineage>
</organism>
<evidence type="ECO:0000259" key="1">
    <source>
        <dbReference type="Pfam" id="PF06527"/>
    </source>
</evidence>
<dbReference type="RefSeq" id="WP_074738228.1">
    <property type="nucleotide sequence ID" value="NZ_FNNP01000008.1"/>
</dbReference>
<dbReference type="AlphaFoldDB" id="A0A1H3DFB8"/>
<proteinExistence type="predicted"/>
<gene>
    <name evidence="2" type="ORF">SAMN05444358_10871</name>
</gene>
<protein>
    <submittedName>
        <fullName evidence="2">TniQ protein</fullName>
    </submittedName>
</protein>
<evidence type="ECO:0000313" key="2">
    <source>
        <dbReference type="EMBL" id="SDX64379.1"/>
    </source>
</evidence>
<reference evidence="3" key="1">
    <citation type="submission" date="2016-10" db="EMBL/GenBank/DDBJ databases">
        <authorList>
            <person name="Varghese N."/>
            <person name="Submissions S."/>
        </authorList>
    </citation>
    <scope>NUCLEOTIDE SEQUENCE [LARGE SCALE GENOMIC DNA]</scope>
    <source>
        <strain evidence="3">DSM 27839</strain>
    </source>
</reference>